<dbReference type="AlphaFoldDB" id="A0A1H7WJ83"/>
<evidence type="ECO:0000313" key="3">
    <source>
        <dbReference type="EMBL" id="SEM21626.1"/>
    </source>
</evidence>
<dbReference type="CDD" id="cd00118">
    <property type="entry name" value="LysM"/>
    <property type="match status" value="1"/>
</dbReference>
<dbReference type="InterPro" id="IPR018392">
    <property type="entry name" value="LysM"/>
</dbReference>
<dbReference type="Proteomes" id="UP000198553">
    <property type="component" value="Unassembled WGS sequence"/>
</dbReference>
<feature type="chain" id="PRO_5011697495" evidence="1">
    <location>
        <begin position="23"/>
        <end position="220"/>
    </location>
</feature>
<dbReference type="Gene3D" id="6.20.240.60">
    <property type="match status" value="1"/>
</dbReference>
<gene>
    <name evidence="3" type="ORF">SAMN05192533_101452</name>
</gene>
<dbReference type="GO" id="GO:0016787">
    <property type="term" value="F:hydrolase activity"/>
    <property type="evidence" value="ECO:0007669"/>
    <property type="project" value="InterPro"/>
</dbReference>
<dbReference type="InterPro" id="IPR011105">
    <property type="entry name" value="Cell_wall_hydrolase_SleB"/>
</dbReference>
<evidence type="ECO:0000259" key="2">
    <source>
        <dbReference type="PROSITE" id="PS51782"/>
    </source>
</evidence>
<dbReference type="InterPro" id="IPR042047">
    <property type="entry name" value="SleB_dom1"/>
</dbReference>
<accession>A0A1H7WJ83</accession>
<feature type="signal peptide" evidence="1">
    <location>
        <begin position="1"/>
        <end position="22"/>
    </location>
</feature>
<dbReference type="OrthoDB" id="9785345at2"/>
<dbReference type="RefSeq" id="WP_090740719.1">
    <property type="nucleotide sequence ID" value="NZ_FOBW01000001.1"/>
</dbReference>
<dbReference type="PROSITE" id="PS51782">
    <property type="entry name" value="LYSM"/>
    <property type="match status" value="1"/>
</dbReference>
<dbReference type="Gene3D" id="1.10.10.2520">
    <property type="entry name" value="Cell wall hydrolase SleB, domain 1"/>
    <property type="match status" value="1"/>
</dbReference>
<evidence type="ECO:0000256" key="1">
    <source>
        <dbReference type="SAM" id="SignalP"/>
    </source>
</evidence>
<dbReference type="InterPro" id="IPR036779">
    <property type="entry name" value="LysM_dom_sf"/>
</dbReference>
<evidence type="ECO:0000313" key="4">
    <source>
        <dbReference type="Proteomes" id="UP000198553"/>
    </source>
</evidence>
<reference evidence="4" key="1">
    <citation type="submission" date="2016-10" db="EMBL/GenBank/DDBJ databases">
        <authorList>
            <person name="Varghese N."/>
            <person name="Submissions S."/>
        </authorList>
    </citation>
    <scope>NUCLEOTIDE SEQUENCE [LARGE SCALE GENOMIC DNA]</scope>
    <source>
        <strain evidence="4">B48,IBRC-M 10115,DSM 25386,CECT 8001</strain>
    </source>
</reference>
<organism evidence="3 4">
    <name type="scientific">Mesobacillus persicus</name>
    <dbReference type="NCBI Taxonomy" id="930146"/>
    <lineage>
        <taxon>Bacteria</taxon>
        <taxon>Bacillati</taxon>
        <taxon>Bacillota</taxon>
        <taxon>Bacilli</taxon>
        <taxon>Bacillales</taxon>
        <taxon>Bacillaceae</taxon>
        <taxon>Mesobacillus</taxon>
    </lineage>
</organism>
<protein>
    <submittedName>
        <fullName evidence="3">N-acetylmuramoyl-L-alanine amidase</fullName>
    </submittedName>
</protein>
<keyword evidence="4" id="KW-1185">Reference proteome</keyword>
<keyword evidence="1" id="KW-0732">Signal</keyword>
<sequence>MKKLLFLLTLLASFLVASPVFAYTVEKGDTMTKIARENGLTLQELAQANPQIKDLDRIFVGQTVHTPSSIIVEEQKTNNSDKTIIKASAIIEPKAKSENLSISDSDIDLLARIVRAEAQTEPFEGKVAVADVVLNRVESEQFPDTIKEVIYAPGQFQPVQNGEINKPADEESIEAVYVALTDQGEIDHDSLFFYNPDIATSRWLDSRQTTVVIGDHVFKK</sequence>
<dbReference type="SUPFAM" id="SSF54106">
    <property type="entry name" value="LysM domain"/>
    <property type="match status" value="1"/>
</dbReference>
<name>A0A1H7WJ83_9BACI</name>
<dbReference type="Pfam" id="PF01476">
    <property type="entry name" value="LysM"/>
    <property type="match status" value="1"/>
</dbReference>
<dbReference type="SMART" id="SM00257">
    <property type="entry name" value="LysM"/>
    <property type="match status" value="1"/>
</dbReference>
<dbReference type="STRING" id="930146.SAMN05192533_101452"/>
<dbReference type="Pfam" id="PF07486">
    <property type="entry name" value="Hydrolase_2"/>
    <property type="match status" value="1"/>
</dbReference>
<proteinExistence type="predicted"/>
<dbReference type="EMBL" id="FOBW01000001">
    <property type="protein sequence ID" value="SEM21626.1"/>
    <property type="molecule type" value="Genomic_DNA"/>
</dbReference>
<feature type="domain" description="LysM" evidence="2">
    <location>
        <begin position="21"/>
        <end position="66"/>
    </location>
</feature>
<dbReference type="Gene3D" id="3.10.350.10">
    <property type="entry name" value="LysM domain"/>
    <property type="match status" value="1"/>
</dbReference>